<keyword evidence="1" id="KW-0812">Transmembrane</keyword>
<name>A0ABS1M0G4_9NOCA</name>
<organism evidence="2 3">
    <name type="scientific">Nocardia acididurans</name>
    <dbReference type="NCBI Taxonomy" id="2802282"/>
    <lineage>
        <taxon>Bacteria</taxon>
        <taxon>Bacillati</taxon>
        <taxon>Actinomycetota</taxon>
        <taxon>Actinomycetes</taxon>
        <taxon>Mycobacteriales</taxon>
        <taxon>Nocardiaceae</taxon>
        <taxon>Nocardia</taxon>
    </lineage>
</organism>
<feature type="transmembrane region" description="Helical" evidence="1">
    <location>
        <begin position="21"/>
        <end position="40"/>
    </location>
</feature>
<reference evidence="2 3" key="1">
    <citation type="submission" date="2021-01" db="EMBL/GenBank/DDBJ databases">
        <title>WGS of actinomycetes isolated from Thailand.</title>
        <authorList>
            <person name="Thawai C."/>
        </authorList>
    </citation>
    <scope>NUCLEOTIDE SEQUENCE [LARGE SCALE GENOMIC DNA]</scope>
    <source>
        <strain evidence="2 3">LPG 2</strain>
    </source>
</reference>
<dbReference type="EMBL" id="JAERRJ010000002">
    <property type="protein sequence ID" value="MBL1074152.1"/>
    <property type="molecule type" value="Genomic_DNA"/>
</dbReference>
<keyword evidence="3" id="KW-1185">Reference proteome</keyword>
<evidence type="ECO:0008006" key="4">
    <source>
        <dbReference type="Google" id="ProtNLM"/>
    </source>
</evidence>
<feature type="transmembrane region" description="Helical" evidence="1">
    <location>
        <begin position="93"/>
        <end position="111"/>
    </location>
</feature>
<feature type="transmembrane region" description="Helical" evidence="1">
    <location>
        <begin position="60"/>
        <end position="81"/>
    </location>
</feature>
<comment type="caution">
    <text evidence="2">The sequence shown here is derived from an EMBL/GenBank/DDBJ whole genome shotgun (WGS) entry which is preliminary data.</text>
</comment>
<dbReference type="RefSeq" id="WP_201944976.1">
    <property type="nucleotide sequence ID" value="NZ_JAERRJ010000002.1"/>
</dbReference>
<keyword evidence="1" id="KW-1133">Transmembrane helix</keyword>
<evidence type="ECO:0000313" key="2">
    <source>
        <dbReference type="EMBL" id="MBL1074152.1"/>
    </source>
</evidence>
<evidence type="ECO:0000313" key="3">
    <source>
        <dbReference type="Proteomes" id="UP000602198"/>
    </source>
</evidence>
<keyword evidence="1" id="KW-0472">Membrane</keyword>
<protein>
    <recommendedName>
        <fullName evidence="4">DUF2530 domain-containing protein</fullName>
    </recommendedName>
</protein>
<sequence>MVNDVEKRWNDPPTLRRAARYVLAVIVLTGIAMAVALVWAAARPQCLDAENMRCDTVSRLVVGLGPGLMLLFGGIGAFVITYRQWRDGKPWPIWQGAGWFLFTLMVVYLSLAGASG</sequence>
<proteinExistence type="predicted"/>
<accession>A0ABS1M0G4</accession>
<evidence type="ECO:0000256" key="1">
    <source>
        <dbReference type="SAM" id="Phobius"/>
    </source>
</evidence>
<dbReference type="Proteomes" id="UP000602198">
    <property type="component" value="Unassembled WGS sequence"/>
</dbReference>
<gene>
    <name evidence="2" type="ORF">JK358_07060</name>
</gene>